<protein>
    <recommendedName>
        <fullName evidence="1">HTH LytTR-type domain-containing protein</fullName>
    </recommendedName>
</protein>
<evidence type="ECO:0000313" key="2">
    <source>
        <dbReference type="EMBL" id="ALS36933.1"/>
    </source>
</evidence>
<dbReference type="Pfam" id="PF04397">
    <property type="entry name" value="LytTR"/>
    <property type="match status" value="1"/>
</dbReference>
<dbReference type="AlphaFoldDB" id="A0A0U2LVS7"/>
<dbReference type="PANTHER" id="PTHR37299">
    <property type="entry name" value="TRANSCRIPTIONAL REGULATOR-RELATED"/>
    <property type="match status" value="1"/>
</dbReference>
<keyword evidence="3" id="KW-1185">Reference proteome</keyword>
<sequence>MKTTIEIIDPNTEEQATFKLHQLSPTIEKVISILNEEEHFLIGEAENALYKILFSDILYIEVVDKRSFIYTEKQVYQSNDKLYQLEEKLMHFDFIRISKSMLLNIEAIQAIAPLLSGRFEARLINEEKVAISRKYVPELKKGLGMER</sequence>
<dbReference type="KEGG" id="erx:ATZ35_07100"/>
<evidence type="ECO:0000313" key="3">
    <source>
        <dbReference type="Proteomes" id="UP000067523"/>
    </source>
</evidence>
<name>A0A0U2LVS7_9ENTE</name>
<accession>A0A0U2LVS7</accession>
<evidence type="ECO:0000259" key="1">
    <source>
        <dbReference type="PROSITE" id="PS50930"/>
    </source>
</evidence>
<dbReference type="PANTHER" id="PTHR37299:SF4">
    <property type="entry name" value="TRANSCRIPTIONAL REGULATOR"/>
    <property type="match status" value="1"/>
</dbReference>
<dbReference type="GO" id="GO:0003677">
    <property type="term" value="F:DNA binding"/>
    <property type="evidence" value="ECO:0007669"/>
    <property type="project" value="InterPro"/>
</dbReference>
<feature type="domain" description="HTH LytTR-type" evidence="1">
    <location>
        <begin position="41"/>
        <end position="145"/>
    </location>
</feature>
<dbReference type="InterPro" id="IPR007492">
    <property type="entry name" value="LytTR_DNA-bd_dom"/>
</dbReference>
<organism evidence="2 3">
    <name type="scientific">Enterococcus rotai</name>
    <dbReference type="NCBI Taxonomy" id="118060"/>
    <lineage>
        <taxon>Bacteria</taxon>
        <taxon>Bacillati</taxon>
        <taxon>Bacillota</taxon>
        <taxon>Bacilli</taxon>
        <taxon>Lactobacillales</taxon>
        <taxon>Enterococcaceae</taxon>
        <taxon>Enterococcus</taxon>
    </lineage>
</organism>
<dbReference type="Proteomes" id="UP000067523">
    <property type="component" value="Chromosome"/>
</dbReference>
<reference evidence="3" key="1">
    <citation type="submission" date="2015-12" db="EMBL/GenBank/DDBJ databases">
        <authorList>
            <person name="Lauer A."/>
            <person name="Humrighouse B."/>
            <person name="Loparev V."/>
            <person name="Shewmaker P.L."/>
            <person name="Whitney A.M."/>
            <person name="McLaughlin R.W."/>
        </authorList>
    </citation>
    <scope>NUCLEOTIDE SEQUENCE [LARGE SCALE GENOMIC DNA]</scope>
    <source>
        <strain evidence="3">LMG 26678</strain>
    </source>
</reference>
<dbReference type="InterPro" id="IPR046947">
    <property type="entry name" value="LytR-like"/>
</dbReference>
<dbReference type="RefSeq" id="WP_208930142.1">
    <property type="nucleotide sequence ID" value="NZ_CP013655.1"/>
</dbReference>
<proteinExistence type="predicted"/>
<dbReference type="STRING" id="118060.ATZ35_07100"/>
<dbReference type="SMART" id="SM00850">
    <property type="entry name" value="LytTR"/>
    <property type="match status" value="1"/>
</dbReference>
<gene>
    <name evidence="2" type="ORF">ATZ35_07100</name>
</gene>
<dbReference type="EMBL" id="CP013655">
    <property type="protein sequence ID" value="ALS36933.1"/>
    <property type="molecule type" value="Genomic_DNA"/>
</dbReference>
<dbReference type="Gene3D" id="2.40.50.1020">
    <property type="entry name" value="LytTr DNA-binding domain"/>
    <property type="match status" value="1"/>
</dbReference>
<dbReference type="PROSITE" id="PS50930">
    <property type="entry name" value="HTH_LYTTR"/>
    <property type="match status" value="1"/>
</dbReference>
<dbReference type="GO" id="GO:0000156">
    <property type="term" value="F:phosphorelay response regulator activity"/>
    <property type="evidence" value="ECO:0007669"/>
    <property type="project" value="InterPro"/>
</dbReference>